<feature type="transmembrane region" description="Helical" evidence="1">
    <location>
        <begin position="12"/>
        <end position="32"/>
    </location>
</feature>
<keyword evidence="1" id="KW-1133">Transmembrane helix</keyword>
<name>A0A915BPU7_PARUN</name>
<protein>
    <submittedName>
        <fullName evidence="3">Uncharacterized protein</fullName>
    </submittedName>
</protein>
<keyword evidence="1" id="KW-0812">Transmembrane</keyword>
<dbReference type="WBParaSite" id="PgR051X_g039_t01">
    <property type="protein sequence ID" value="PgR051X_g039_t01"/>
    <property type="gene ID" value="PgR051X_g039"/>
</dbReference>
<keyword evidence="1" id="KW-0472">Membrane</keyword>
<organism evidence="2 3">
    <name type="scientific">Parascaris univalens</name>
    <name type="common">Nematode worm</name>
    <dbReference type="NCBI Taxonomy" id="6257"/>
    <lineage>
        <taxon>Eukaryota</taxon>
        <taxon>Metazoa</taxon>
        <taxon>Ecdysozoa</taxon>
        <taxon>Nematoda</taxon>
        <taxon>Chromadorea</taxon>
        <taxon>Rhabditida</taxon>
        <taxon>Spirurina</taxon>
        <taxon>Ascaridomorpha</taxon>
        <taxon>Ascaridoidea</taxon>
        <taxon>Ascarididae</taxon>
        <taxon>Parascaris</taxon>
    </lineage>
</organism>
<sequence>MNVQLMQRGISVRSLSFLTIFLPSSFSRLFILARDVCFFFFLFRQFSHLFCTFSVVPCEFFMRPTINTF</sequence>
<dbReference type="Proteomes" id="UP000887569">
    <property type="component" value="Unplaced"/>
</dbReference>
<keyword evidence="2" id="KW-1185">Reference proteome</keyword>
<dbReference type="AlphaFoldDB" id="A0A915BPU7"/>
<evidence type="ECO:0000256" key="1">
    <source>
        <dbReference type="SAM" id="Phobius"/>
    </source>
</evidence>
<accession>A0A915BPU7</accession>
<evidence type="ECO:0000313" key="3">
    <source>
        <dbReference type="WBParaSite" id="PgR051X_g039_t01"/>
    </source>
</evidence>
<proteinExistence type="predicted"/>
<reference evidence="3" key="1">
    <citation type="submission" date="2022-11" db="UniProtKB">
        <authorList>
            <consortium name="WormBaseParasite"/>
        </authorList>
    </citation>
    <scope>IDENTIFICATION</scope>
</reference>
<evidence type="ECO:0000313" key="2">
    <source>
        <dbReference type="Proteomes" id="UP000887569"/>
    </source>
</evidence>